<dbReference type="Pfam" id="PF03781">
    <property type="entry name" value="FGE-sulfatase"/>
    <property type="match status" value="1"/>
</dbReference>
<keyword evidence="6" id="KW-1185">Reference proteome</keyword>
<reference evidence="5 6" key="1">
    <citation type="submission" date="2016-09" db="EMBL/GenBank/DDBJ databases">
        <title>Alteromonas lipolytica, a new species isolated from sea water.</title>
        <authorList>
            <person name="Wu Y.-H."/>
            <person name="Cheng H."/>
            <person name="Xu X.-W."/>
        </authorList>
    </citation>
    <scope>NUCLEOTIDE SEQUENCE [LARGE SCALE GENOMIC DNA]</scope>
    <source>
        <strain evidence="5 6">JW12</strain>
    </source>
</reference>
<accession>A0A1E8FDI4</accession>
<evidence type="ECO:0000259" key="4">
    <source>
        <dbReference type="Pfam" id="PF03781"/>
    </source>
</evidence>
<feature type="chain" id="PRO_5009214060" description="Sulfatase-modifying factor enzyme-like domain-containing protein" evidence="3">
    <location>
        <begin position="25"/>
        <end position="449"/>
    </location>
</feature>
<dbReference type="InterPro" id="IPR005532">
    <property type="entry name" value="SUMF_dom"/>
</dbReference>
<feature type="signal peptide" evidence="3">
    <location>
        <begin position="1"/>
        <end position="24"/>
    </location>
</feature>
<keyword evidence="3" id="KW-0732">Signal</keyword>
<sequence>MLKLNILLTLTLFIAPLSVSELFAATDDVDISSLKAIKLSIVKMEQQNKTLKSKLFDKQAEYVELETALKKISREQERLVLEYNVTSKLLELNESYQEVLNRLLTRQATTANELRSAKRHLEEKLIDIEKLASLIELNESQIDNNQSQFEDELKILIDTTASTIAAEGIKPFTVNVAHEEVCGAAETPISCQERGMMAAKRKLVESAGLKITSVSQLENFEIVKDSVISDASLEIKNFKSDSTFAIQNGQIVNVLKLVGDVVAKSQGNIEQYVLVASNMINAKLQDSVAAEQANTPTVDTSSSEIAQNNTTTKRTGPSPAPQSAKSTNYVTPTPQTATAINNNDVQVTLTDSFESGDSTIPNFVDIEIQKAGTPVSLIVSDTEITVAQFSQFQQETGYTTESESASKCMIYDYSSRISVTADSTRPGYPISDSHPIVCVSVIDAINYTK</sequence>
<dbReference type="AlphaFoldDB" id="A0A1E8FDI4"/>
<feature type="domain" description="Sulfatase-modifying factor enzyme-like" evidence="4">
    <location>
        <begin position="376"/>
        <end position="448"/>
    </location>
</feature>
<evidence type="ECO:0000313" key="5">
    <source>
        <dbReference type="EMBL" id="OFI33533.1"/>
    </source>
</evidence>
<feature type="coiled-coil region" evidence="1">
    <location>
        <begin position="34"/>
        <end position="82"/>
    </location>
</feature>
<proteinExistence type="predicted"/>
<organism evidence="5 6">
    <name type="scientific">Alteromonas lipolytica</name>
    <dbReference type="NCBI Taxonomy" id="1856405"/>
    <lineage>
        <taxon>Bacteria</taxon>
        <taxon>Pseudomonadati</taxon>
        <taxon>Pseudomonadota</taxon>
        <taxon>Gammaproteobacteria</taxon>
        <taxon>Alteromonadales</taxon>
        <taxon>Alteromonadaceae</taxon>
        <taxon>Alteromonas/Salinimonas group</taxon>
        <taxon>Alteromonas</taxon>
    </lineage>
</organism>
<evidence type="ECO:0000256" key="3">
    <source>
        <dbReference type="SAM" id="SignalP"/>
    </source>
</evidence>
<gene>
    <name evidence="5" type="ORF">BFC17_04550</name>
</gene>
<evidence type="ECO:0000256" key="1">
    <source>
        <dbReference type="SAM" id="Coils"/>
    </source>
</evidence>
<dbReference type="InterPro" id="IPR016187">
    <property type="entry name" value="CTDL_fold"/>
</dbReference>
<dbReference type="EMBL" id="MJIC01000015">
    <property type="protein sequence ID" value="OFI33533.1"/>
    <property type="molecule type" value="Genomic_DNA"/>
</dbReference>
<dbReference type="InterPro" id="IPR042095">
    <property type="entry name" value="SUMF_sf"/>
</dbReference>
<keyword evidence="1" id="KW-0175">Coiled coil</keyword>
<name>A0A1E8FDI4_9ALTE</name>
<dbReference type="SUPFAM" id="SSF56436">
    <property type="entry name" value="C-type lectin-like"/>
    <property type="match status" value="1"/>
</dbReference>
<comment type="caution">
    <text evidence="5">The sequence shown here is derived from an EMBL/GenBank/DDBJ whole genome shotgun (WGS) entry which is preliminary data.</text>
</comment>
<feature type="region of interest" description="Disordered" evidence="2">
    <location>
        <begin position="293"/>
        <end position="329"/>
    </location>
</feature>
<evidence type="ECO:0000313" key="6">
    <source>
        <dbReference type="Proteomes" id="UP000176037"/>
    </source>
</evidence>
<dbReference type="Gene3D" id="3.90.1580.10">
    <property type="entry name" value="paralog of FGE (formylglycine-generating enzyme)"/>
    <property type="match status" value="1"/>
</dbReference>
<dbReference type="Proteomes" id="UP000176037">
    <property type="component" value="Unassembled WGS sequence"/>
</dbReference>
<dbReference type="STRING" id="1856405.BFC17_04550"/>
<protein>
    <recommendedName>
        <fullName evidence="4">Sulfatase-modifying factor enzyme-like domain-containing protein</fullName>
    </recommendedName>
</protein>
<evidence type="ECO:0000256" key="2">
    <source>
        <dbReference type="SAM" id="MobiDB-lite"/>
    </source>
</evidence>